<dbReference type="InterPro" id="IPR050426">
    <property type="entry name" value="Glycosyltransferase_28"/>
</dbReference>
<dbReference type="SUPFAM" id="SSF53756">
    <property type="entry name" value="UDP-Glycosyltransferase/glycogen phosphorylase"/>
    <property type="match status" value="1"/>
</dbReference>
<dbReference type="EMBL" id="MVHD01000085">
    <property type="protein sequence ID" value="OQZ87865.1"/>
    <property type="molecule type" value="Genomic_DNA"/>
</dbReference>
<evidence type="ECO:0000259" key="1">
    <source>
        <dbReference type="Pfam" id="PF03033"/>
    </source>
</evidence>
<dbReference type="Gene3D" id="3.40.50.2000">
    <property type="entry name" value="Glycogen Phosphorylase B"/>
    <property type="match status" value="2"/>
</dbReference>
<dbReference type="InterPro" id="IPR010610">
    <property type="entry name" value="EryCIII-like_C"/>
</dbReference>
<dbReference type="Proteomes" id="UP000192319">
    <property type="component" value="Unassembled WGS sequence"/>
</dbReference>
<evidence type="ECO:0000313" key="3">
    <source>
        <dbReference type="EMBL" id="MCV7382206.1"/>
    </source>
</evidence>
<dbReference type="EMBL" id="JACKVH010000032">
    <property type="protein sequence ID" value="MCV7382206.1"/>
    <property type="molecule type" value="Genomic_DNA"/>
</dbReference>
<protein>
    <submittedName>
        <fullName evidence="4">Glycosyl transferase family 1</fullName>
    </submittedName>
    <submittedName>
        <fullName evidence="3">Glycosyltransferase</fullName>
    </submittedName>
</protein>
<dbReference type="AlphaFoldDB" id="A0AA41XTC8"/>
<reference evidence="4 5" key="1">
    <citation type="submission" date="2017-02" db="EMBL/GenBank/DDBJ databases">
        <title>The new phylogeny of genus Mycobacterium.</title>
        <authorList>
            <person name="Tortoli E."/>
            <person name="Trovato A."/>
            <person name="Cirillo D.M."/>
        </authorList>
    </citation>
    <scope>NUCLEOTIDE SEQUENCE [LARGE SCALE GENOMIC DNA]</scope>
    <source>
        <strain evidence="4 5">DSM 45230</strain>
    </source>
</reference>
<dbReference type="GO" id="GO:0016758">
    <property type="term" value="F:hexosyltransferase activity"/>
    <property type="evidence" value="ECO:0007669"/>
    <property type="project" value="InterPro"/>
</dbReference>
<proteinExistence type="predicted"/>
<reference evidence="3" key="2">
    <citation type="submission" date="2020-07" db="EMBL/GenBank/DDBJ databases">
        <authorList>
            <person name="Pettersson B.M.F."/>
            <person name="Behra P.R.K."/>
            <person name="Ramesh M."/>
            <person name="Das S."/>
            <person name="Dasgupta S."/>
            <person name="Kirsebom L.A."/>
        </authorList>
    </citation>
    <scope>NUCLEOTIDE SEQUENCE</scope>
    <source>
        <strain evidence="3">CCUG 55640</strain>
    </source>
</reference>
<accession>A0AA41XTC8</accession>
<evidence type="ECO:0000313" key="5">
    <source>
        <dbReference type="Proteomes" id="UP000192319"/>
    </source>
</evidence>
<dbReference type="FunFam" id="3.40.50.2000:FF:000009">
    <property type="entry name" value="Sterol 3-beta-glucosyltransferase UGT80A2"/>
    <property type="match status" value="1"/>
</dbReference>
<organism evidence="3 6">
    <name type="scientific">Mycobacterium alsense</name>
    <dbReference type="NCBI Taxonomy" id="324058"/>
    <lineage>
        <taxon>Bacteria</taxon>
        <taxon>Bacillati</taxon>
        <taxon>Actinomycetota</taxon>
        <taxon>Actinomycetes</taxon>
        <taxon>Mycobacteriales</taxon>
        <taxon>Mycobacteriaceae</taxon>
        <taxon>Mycobacterium</taxon>
    </lineage>
</organism>
<dbReference type="GO" id="GO:0005975">
    <property type="term" value="P:carbohydrate metabolic process"/>
    <property type="evidence" value="ECO:0007669"/>
    <property type="project" value="InterPro"/>
</dbReference>
<gene>
    <name evidence="4" type="ORF">BST11_25820</name>
    <name evidence="3" type="ORF">H7K38_26685</name>
</gene>
<dbReference type="Pfam" id="PF03033">
    <property type="entry name" value="Glyco_transf_28"/>
    <property type="match status" value="1"/>
</dbReference>
<keyword evidence="4" id="KW-0808">Transferase</keyword>
<dbReference type="GO" id="GO:0008194">
    <property type="term" value="F:UDP-glycosyltransferase activity"/>
    <property type="evidence" value="ECO:0007669"/>
    <property type="project" value="InterPro"/>
</dbReference>
<dbReference type="Pfam" id="PF06722">
    <property type="entry name" value="EryCIII-like_C"/>
    <property type="match status" value="1"/>
</dbReference>
<feature type="domain" description="Glycosyltransferase family 28 N-terminal" evidence="1">
    <location>
        <begin position="3"/>
        <end position="56"/>
    </location>
</feature>
<dbReference type="InterPro" id="IPR004276">
    <property type="entry name" value="GlycoTrans_28_N"/>
</dbReference>
<evidence type="ECO:0000259" key="2">
    <source>
        <dbReference type="Pfam" id="PF06722"/>
    </source>
</evidence>
<keyword evidence="5" id="KW-1185">Reference proteome</keyword>
<reference evidence="3" key="3">
    <citation type="journal article" date="2022" name="BMC Genomics">
        <title>Comparative genome analysis of mycobacteria focusing on tRNA and non-coding RNA.</title>
        <authorList>
            <person name="Behra P.R.K."/>
            <person name="Pettersson B.M.F."/>
            <person name="Ramesh M."/>
            <person name="Das S."/>
            <person name="Dasgupta S."/>
            <person name="Kirsebom L.A."/>
        </authorList>
    </citation>
    <scope>NUCLEOTIDE SEQUENCE</scope>
    <source>
        <strain evidence="3">CCUG 55640</strain>
    </source>
</reference>
<dbReference type="InterPro" id="IPR002213">
    <property type="entry name" value="UDP_glucos_trans"/>
</dbReference>
<evidence type="ECO:0000313" key="6">
    <source>
        <dbReference type="Proteomes" id="UP001141650"/>
    </source>
</evidence>
<dbReference type="GO" id="GO:0033072">
    <property type="term" value="P:vancomycin biosynthetic process"/>
    <property type="evidence" value="ECO:0007669"/>
    <property type="project" value="UniProtKB-ARBA"/>
</dbReference>
<dbReference type="Proteomes" id="UP001141650">
    <property type="component" value="Unassembled WGS sequence"/>
</dbReference>
<comment type="caution">
    <text evidence="3">The sequence shown here is derived from an EMBL/GenBank/DDBJ whole genome shotgun (WGS) entry which is preliminary data.</text>
</comment>
<dbReference type="RefSeq" id="WP_083141037.1">
    <property type="nucleotide sequence ID" value="NZ_JACKVH010000032.1"/>
</dbReference>
<dbReference type="CDD" id="cd03784">
    <property type="entry name" value="GT1_Gtf-like"/>
    <property type="match status" value="1"/>
</dbReference>
<sequence length="420" mass="45636">MKVVLACYGTRGDVEPCVALGCELQRRGHDIRIAVTPDLVGFAETAGLAAVPFGPEFKSFDDTQRRLAPARDLRILLNIPRLIRLSLEAQTLVTQTWRLTSEPLIPLVEGADLLITHQNLEDSALNIAEYHGIPLATVHVTPRRVNRQIRSATALNEWRHYRGILKKVDNAQRRELGLPKATTPPQRRITERGSLEIQAYDEAGFPGLAAEWAKFGGQRPFVGTLTLALATKADDAAASWVAAGTPPIYFGFGGTPVQSPADTIAMIAAACEQLGERALVCAASSDFSNVPQFEHVKVVKEMSFEAIFPLCRALVHQGGSSTTPIGLRAGVPALILWTWPDQALWGTQIARLKAGVGRRFSTVTEKSLVADLRQILAPEYAARARELSTRMTKPNESAANAADALEQFVRLPSGRSGGRV</sequence>
<dbReference type="PANTHER" id="PTHR48050:SF13">
    <property type="entry name" value="STEROL 3-BETA-GLUCOSYLTRANSFERASE UGT80A2"/>
    <property type="match status" value="1"/>
</dbReference>
<dbReference type="PANTHER" id="PTHR48050">
    <property type="entry name" value="STEROL 3-BETA-GLUCOSYLTRANSFERASE"/>
    <property type="match status" value="1"/>
</dbReference>
<feature type="domain" description="Erythromycin biosynthesis protein CIII-like C-terminal" evidence="2">
    <location>
        <begin position="283"/>
        <end position="392"/>
    </location>
</feature>
<evidence type="ECO:0000313" key="4">
    <source>
        <dbReference type="EMBL" id="OQZ87865.1"/>
    </source>
</evidence>
<name>A0AA41XTC8_9MYCO</name>